<dbReference type="SUPFAM" id="SSF46785">
    <property type="entry name" value="Winged helix' DNA-binding domain"/>
    <property type="match status" value="1"/>
</dbReference>
<dbReference type="SUPFAM" id="SSF48008">
    <property type="entry name" value="GntR ligand-binding domain-like"/>
    <property type="match status" value="1"/>
</dbReference>
<dbReference type="InterPro" id="IPR008920">
    <property type="entry name" value="TF_FadR/GntR_C"/>
</dbReference>
<dbReference type="CDD" id="cd07377">
    <property type="entry name" value="WHTH_GntR"/>
    <property type="match status" value="1"/>
</dbReference>
<dbReference type="PANTHER" id="PTHR43537">
    <property type="entry name" value="TRANSCRIPTIONAL REGULATOR, GNTR FAMILY"/>
    <property type="match status" value="1"/>
</dbReference>
<gene>
    <name evidence="5" type="ORF">MC45_13035</name>
</gene>
<evidence type="ECO:0000256" key="3">
    <source>
        <dbReference type="ARBA" id="ARBA00023163"/>
    </source>
</evidence>
<dbReference type="GO" id="GO:0003700">
    <property type="term" value="F:DNA-binding transcription factor activity"/>
    <property type="evidence" value="ECO:0007669"/>
    <property type="project" value="InterPro"/>
</dbReference>
<organism evidence="5 6">
    <name type="scientific">Sphingomonas taxi</name>
    <dbReference type="NCBI Taxonomy" id="1549858"/>
    <lineage>
        <taxon>Bacteria</taxon>
        <taxon>Pseudomonadati</taxon>
        <taxon>Pseudomonadota</taxon>
        <taxon>Alphaproteobacteria</taxon>
        <taxon>Sphingomonadales</taxon>
        <taxon>Sphingomonadaceae</taxon>
        <taxon>Sphingomonas</taxon>
    </lineage>
</organism>
<dbReference type="Gene3D" id="1.10.10.10">
    <property type="entry name" value="Winged helix-like DNA-binding domain superfamily/Winged helix DNA-binding domain"/>
    <property type="match status" value="1"/>
</dbReference>
<dbReference type="eggNOG" id="COG2186">
    <property type="taxonomic scope" value="Bacteria"/>
</dbReference>
<dbReference type="PRINTS" id="PR00035">
    <property type="entry name" value="HTHGNTR"/>
</dbReference>
<evidence type="ECO:0000259" key="4">
    <source>
        <dbReference type="PROSITE" id="PS50949"/>
    </source>
</evidence>
<accession>A0A097EHU7</accession>
<dbReference type="Proteomes" id="UP000033200">
    <property type="component" value="Chromosome"/>
</dbReference>
<keyword evidence="6" id="KW-1185">Reference proteome</keyword>
<proteinExistence type="predicted"/>
<reference evidence="5 6" key="1">
    <citation type="submission" date="2014-09" db="EMBL/GenBank/DDBJ databases">
        <title>Using Illumina technology Improving SMRT sequencing Genome Assembly by RASTools.</title>
        <authorList>
            <person name="Zhou Y."/>
            <person name="Ma T."/>
            <person name="Liu T."/>
        </authorList>
    </citation>
    <scope>NUCLEOTIDE SEQUENCE [LARGE SCALE GENOMIC DNA]</scope>
    <source>
        <strain evidence="5 6">ATCC 55669</strain>
    </source>
</reference>
<dbReference type="PROSITE" id="PS50949">
    <property type="entry name" value="HTH_GNTR"/>
    <property type="match status" value="1"/>
</dbReference>
<evidence type="ECO:0000256" key="2">
    <source>
        <dbReference type="ARBA" id="ARBA00023125"/>
    </source>
</evidence>
<dbReference type="InterPro" id="IPR000524">
    <property type="entry name" value="Tscrpt_reg_HTH_GntR"/>
</dbReference>
<dbReference type="GO" id="GO:0003677">
    <property type="term" value="F:DNA binding"/>
    <property type="evidence" value="ECO:0007669"/>
    <property type="project" value="UniProtKB-KW"/>
</dbReference>
<name>A0A097EHU7_9SPHN</name>
<keyword evidence="3" id="KW-0804">Transcription</keyword>
<dbReference type="EMBL" id="CP009571">
    <property type="protein sequence ID" value="AIT07137.1"/>
    <property type="molecule type" value="Genomic_DNA"/>
</dbReference>
<dbReference type="InterPro" id="IPR036388">
    <property type="entry name" value="WH-like_DNA-bd_sf"/>
</dbReference>
<dbReference type="Gene3D" id="1.20.120.530">
    <property type="entry name" value="GntR ligand-binding domain-like"/>
    <property type="match status" value="1"/>
</dbReference>
<feature type="domain" description="HTH gntR-type" evidence="4">
    <location>
        <begin position="8"/>
        <end position="76"/>
    </location>
</feature>
<dbReference type="STRING" id="1549858.MC45_13035"/>
<dbReference type="InterPro" id="IPR036390">
    <property type="entry name" value="WH_DNA-bd_sf"/>
</dbReference>
<evidence type="ECO:0000313" key="5">
    <source>
        <dbReference type="EMBL" id="AIT07137.1"/>
    </source>
</evidence>
<keyword evidence="1" id="KW-0805">Transcription regulation</keyword>
<dbReference type="AlphaFoldDB" id="A0A097EHU7"/>
<keyword evidence="2" id="KW-0238">DNA-binding</keyword>
<evidence type="ECO:0000256" key="1">
    <source>
        <dbReference type="ARBA" id="ARBA00023015"/>
    </source>
</evidence>
<dbReference type="HOGENOM" id="CLU_017584_9_4_5"/>
<dbReference type="SMART" id="SM00345">
    <property type="entry name" value="HTH_GNTR"/>
    <property type="match status" value="1"/>
</dbReference>
<sequence>MAKRERIRPAHVTIARTLGVAIVTGDYTPGETIPGEFDLADRFGVARNVIREALRMLTAKGLIESRRKTGTRVRERVDWNLLDTEMLGWMFEGEPPVGFVKSLFELRLIVEPAAAALAATHRTARQLSRLGHALELMTHHGLESVAGQAADEQFHAVLLEATANELLGSLSSSISSAVRWTTFFKYRVVADYIDSIPQHQALFETIARADPAAAHAAATALIEQAQRDTEQAMRIA</sequence>
<evidence type="ECO:0000313" key="6">
    <source>
        <dbReference type="Proteomes" id="UP000033200"/>
    </source>
</evidence>
<dbReference type="PANTHER" id="PTHR43537:SF44">
    <property type="entry name" value="GNTR FAMILY REGULATORY PROTEIN"/>
    <property type="match status" value="1"/>
</dbReference>
<dbReference type="Pfam" id="PF00392">
    <property type="entry name" value="GntR"/>
    <property type="match status" value="1"/>
</dbReference>
<dbReference type="SMART" id="SM00895">
    <property type="entry name" value="FCD"/>
    <property type="match status" value="1"/>
</dbReference>
<dbReference type="InterPro" id="IPR011711">
    <property type="entry name" value="GntR_C"/>
</dbReference>
<protein>
    <submittedName>
        <fullName evidence="5">GntR family transcriptional regulator</fullName>
    </submittedName>
</protein>
<dbReference type="KEGG" id="stax:MC45_13035"/>
<dbReference type="Pfam" id="PF07729">
    <property type="entry name" value="FCD"/>
    <property type="match status" value="1"/>
</dbReference>